<feature type="signal peptide" evidence="2">
    <location>
        <begin position="1"/>
        <end position="19"/>
    </location>
</feature>
<keyword evidence="2" id="KW-0732">Signal</keyword>
<dbReference type="Proteomes" id="UP000037035">
    <property type="component" value="Unassembled WGS sequence"/>
</dbReference>
<keyword evidence="4" id="KW-1185">Reference proteome</keyword>
<organism evidence="3 4">
    <name type="scientific">Puccinia sorghi</name>
    <dbReference type="NCBI Taxonomy" id="27349"/>
    <lineage>
        <taxon>Eukaryota</taxon>
        <taxon>Fungi</taxon>
        <taxon>Dikarya</taxon>
        <taxon>Basidiomycota</taxon>
        <taxon>Pucciniomycotina</taxon>
        <taxon>Pucciniomycetes</taxon>
        <taxon>Pucciniales</taxon>
        <taxon>Pucciniaceae</taxon>
        <taxon>Puccinia</taxon>
    </lineage>
</organism>
<reference evidence="3 4" key="1">
    <citation type="submission" date="2015-08" db="EMBL/GenBank/DDBJ databases">
        <title>Next Generation Sequencing and Analysis of the Genome of Puccinia sorghi L Schw, the Causal Agent of Maize Common Rust.</title>
        <authorList>
            <person name="Rochi L."/>
            <person name="Burguener G."/>
            <person name="Darino M."/>
            <person name="Turjanski A."/>
            <person name="Kreff E."/>
            <person name="Dieguez M.J."/>
            <person name="Sacco F."/>
        </authorList>
    </citation>
    <scope>NUCLEOTIDE SEQUENCE [LARGE SCALE GENOMIC DNA]</scope>
    <source>
        <strain evidence="3 4">RO10H11247</strain>
    </source>
</reference>
<evidence type="ECO:0000313" key="3">
    <source>
        <dbReference type="EMBL" id="KNZ48243.1"/>
    </source>
</evidence>
<gene>
    <name evidence="3" type="ORF">VP01_57g3</name>
</gene>
<dbReference type="InterPro" id="IPR051412">
    <property type="entry name" value="Formin_Homology_Diaphanous_sf"/>
</dbReference>
<feature type="chain" id="PRO_5005567881" evidence="2">
    <location>
        <begin position="20"/>
        <end position="715"/>
    </location>
</feature>
<feature type="compositionally biased region" description="Basic and acidic residues" evidence="1">
    <location>
        <begin position="184"/>
        <end position="193"/>
    </location>
</feature>
<dbReference type="PANTHER" id="PTHR45691:SF6">
    <property type="entry name" value="PROTEIN DIAPHANOUS"/>
    <property type="match status" value="1"/>
</dbReference>
<evidence type="ECO:0000313" key="4">
    <source>
        <dbReference type="Proteomes" id="UP000037035"/>
    </source>
</evidence>
<feature type="compositionally biased region" description="Pro residues" evidence="1">
    <location>
        <begin position="157"/>
        <end position="167"/>
    </location>
</feature>
<sequence>MPGIKSLLGLLGILMVVSEITIDARPAHEHNYSTLTKSKRDVLLWKRTAGRSRVSLVARAPKSGKGGPKSLLDAGPNGALGGLPGGLPGKSAELVGLGKEGGAPIGPLGGLPGKEAELGGLGKEGGAPIGPLGKGLLEDILGAALGQGLPGVGPDGVRPPPPPPPPGAGTASPVGTAPPPPPEAVKEEGKDVPKVSSGQDSEGKDGRAGGARSKVVANGEGGAKDAPGVSSGRGSEEKEVKSVTRRLSVKTGKADSRQLATEVLPAVGEGVPPPPPLSEPGIGKLGGKRGKELGAGGKVAREAALTLAQVSQLVDNTMQQMQGANASAADIKKGAEVASKLGAGESFLRQAQLASLSQDPASTQKSLGIIRDNAQLVTQGFEEITKNSEDKGKVKESLEKMGAARKQVLQANKELIQGISPQGAEGRVQNKKSVNELSLNDAGKKSIGEAQKNLAAQSKAVDDQVAIIGKEGTGAAEIAAAAQTALDQELAQQFPREVLASGASDAAAAMNALGSVRDREFPQVIGGLRFIAANSNNTQAVKSALSSVVEGRQLITEANQKLLELSGGAAADAKNGAANNEGAKDKQNQGKEAEEKNGKENKIQKEQLDKKNEQQVKENEQRDKKKEKQQGEKADQGKKEGEKVEKKETEGEPTVKKENKEDPTVKKDNEGAQEAETKKEGEQPAKKETEVATSQESEDKPSEAKKDEDQDKAQV</sequence>
<dbReference type="EMBL" id="LAVV01011052">
    <property type="protein sequence ID" value="KNZ48243.1"/>
    <property type="molecule type" value="Genomic_DNA"/>
</dbReference>
<name>A0A0L6UIA1_9BASI</name>
<proteinExistence type="predicted"/>
<evidence type="ECO:0000256" key="1">
    <source>
        <dbReference type="SAM" id="MobiDB-lite"/>
    </source>
</evidence>
<dbReference type="STRING" id="27349.A0A0L6UIA1"/>
<dbReference type="PANTHER" id="PTHR45691">
    <property type="entry name" value="PROTEIN DIAPHANOUS"/>
    <property type="match status" value="1"/>
</dbReference>
<feature type="region of interest" description="Disordered" evidence="1">
    <location>
        <begin position="572"/>
        <end position="715"/>
    </location>
</feature>
<dbReference type="VEuPathDB" id="FungiDB:VP01_57g3"/>
<dbReference type="GO" id="GO:0005884">
    <property type="term" value="C:actin filament"/>
    <property type="evidence" value="ECO:0007669"/>
    <property type="project" value="TreeGrafter"/>
</dbReference>
<feature type="compositionally biased region" description="Basic and acidic residues" evidence="1">
    <location>
        <begin position="582"/>
        <end position="690"/>
    </location>
</feature>
<accession>A0A0L6UIA1</accession>
<feature type="region of interest" description="Disordered" evidence="1">
    <location>
        <begin position="147"/>
        <end position="294"/>
    </location>
</feature>
<dbReference type="OrthoDB" id="2507521at2759"/>
<comment type="caution">
    <text evidence="3">The sequence shown here is derived from an EMBL/GenBank/DDBJ whole genome shotgun (WGS) entry which is preliminary data.</text>
</comment>
<dbReference type="AlphaFoldDB" id="A0A0L6UIA1"/>
<evidence type="ECO:0000256" key="2">
    <source>
        <dbReference type="SAM" id="SignalP"/>
    </source>
</evidence>
<protein>
    <submittedName>
        <fullName evidence="3">Uncharacterized protein</fullName>
    </submittedName>
</protein>
<feature type="compositionally biased region" description="Low complexity" evidence="1">
    <location>
        <begin position="572"/>
        <end position="581"/>
    </location>
</feature>
<feature type="compositionally biased region" description="Basic and acidic residues" evidence="1">
    <location>
        <begin position="697"/>
        <end position="715"/>
    </location>
</feature>
<dbReference type="GO" id="GO:0030041">
    <property type="term" value="P:actin filament polymerization"/>
    <property type="evidence" value="ECO:0007669"/>
    <property type="project" value="TreeGrafter"/>
</dbReference>